<evidence type="ECO:0000313" key="3">
    <source>
        <dbReference type="EMBL" id="GHD58729.1"/>
    </source>
</evidence>
<evidence type="ECO:0000313" key="4">
    <source>
        <dbReference type="Proteomes" id="UP000604737"/>
    </source>
</evidence>
<dbReference type="InterPro" id="IPR052383">
    <property type="entry name" value="Anti-sigma-E_RseA-like"/>
</dbReference>
<name>A0ABQ3GYF8_9NEIS</name>
<protein>
    <recommendedName>
        <fullName evidence="2">Anti sigma-E protein RseA N-terminal domain-containing protein</fullName>
    </recommendedName>
</protein>
<gene>
    <name evidence="3" type="ORF">GCM10007350_09030</name>
</gene>
<dbReference type="EMBL" id="BMYO01000002">
    <property type="protein sequence ID" value="GHD58729.1"/>
    <property type="molecule type" value="Genomic_DNA"/>
</dbReference>
<dbReference type="Gene3D" id="1.10.10.880">
    <property type="entry name" value="Anti sigma-E protein RseA, N-terminal domain"/>
    <property type="match status" value="1"/>
</dbReference>
<evidence type="ECO:0000259" key="2">
    <source>
        <dbReference type="Pfam" id="PF03872"/>
    </source>
</evidence>
<evidence type="ECO:0000256" key="1">
    <source>
        <dbReference type="SAM" id="Phobius"/>
    </source>
</evidence>
<dbReference type="CDD" id="cd16328">
    <property type="entry name" value="RseA_N"/>
    <property type="match status" value="1"/>
</dbReference>
<feature type="transmembrane region" description="Helical" evidence="1">
    <location>
        <begin position="90"/>
        <end position="111"/>
    </location>
</feature>
<accession>A0ABQ3GYF8</accession>
<dbReference type="InterPro" id="IPR005572">
    <property type="entry name" value="Anti-sigma_E_RseA_N"/>
</dbReference>
<organism evidence="3 4">
    <name type="scientific">Jeongeupia chitinilytica</name>
    <dbReference type="NCBI Taxonomy" id="1041641"/>
    <lineage>
        <taxon>Bacteria</taxon>
        <taxon>Pseudomonadati</taxon>
        <taxon>Pseudomonadota</taxon>
        <taxon>Betaproteobacteria</taxon>
        <taxon>Neisseriales</taxon>
        <taxon>Chitinibacteraceae</taxon>
        <taxon>Jeongeupia</taxon>
    </lineage>
</organism>
<dbReference type="Pfam" id="PF03872">
    <property type="entry name" value="RseA_N"/>
    <property type="match status" value="1"/>
</dbReference>
<keyword evidence="1" id="KW-1133">Transmembrane helix</keyword>
<dbReference type="PANTHER" id="PTHR38104:SF1">
    <property type="entry name" value="ANTI-SIGMA-E FACTOR RSEA"/>
    <property type="match status" value="1"/>
</dbReference>
<dbReference type="SUPFAM" id="SSF89069">
    <property type="entry name" value="N-terminal, cytoplasmic domain of anti-sigmaE factor RseA"/>
    <property type="match status" value="1"/>
</dbReference>
<keyword evidence="1" id="KW-0472">Membrane</keyword>
<dbReference type="PANTHER" id="PTHR38104">
    <property type="match status" value="1"/>
</dbReference>
<dbReference type="InterPro" id="IPR036147">
    <property type="entry name" value="Anti-sigma_E_RseA_N_sf"/>
</dbReference>
<sequence>MKETDMKEHLSALIDSELDTAGSAAVLRQLGPDGELAQDLHDWQLISDAMHDHPILSPDFMTRFSARLAAEPVVIAPHALKRKRSFLKRALVPFSAAASIAFVGVASWQAYTGMRGTLPAPGAPVAVERMASNDTVNVDADRIHDYLVAHREDAGSPFAGQDMVSISYQVPQR</sequence>
<keyword evidence="1" id="KW-0812">Transmembrane</keyword>
<reference evidence="4" key="1">
    <citation type="journal article" date="2019" name="Int. J. Syst. Evol. Microbiol.">
        <title>The Global Catalogue of Microorganisms (GCM) 10K type strain sequencing project: providing services to taxonomists for standard genome sequencing and annotation.</title>
        <authorList>
            <consortium name="The Broad Institute Genomics Platform"/>
            <consortium name="The Broad Institute Genome Sequencing Center for Infectious Disease"/>
            <person name="Wu L."/>
            <person name="Ma J."/>
        </authorList>
    </citation>
    <scope>NUCLEOTIDE SEQUENCE [LARGE SCALE GENOMIC DNA]</scope>
    <source>
        <strain evidence="4">KCTC 23701</strain>
    </source>
</reference>
<keyword evidence="4" id="KW-1185">Reference proteome</keyword>
<dbReference type="Proteomes" id="UP000604737">
    <property type="component" value="Unassembled WGS sequence"/>
</dbReference>
<feature type="domain" description="Anti sigma-E protein RseA N-terminal" evidence="2">
    <location>
        <begin position="7"/>
        <end position="81"/>
    </location>
</feature>
<comment type="caution">
    <text evidence="3">The sequence shown here is derived from an EMBL/GenBank/DDBJ whole genome shotgun (WGS) entry which is preliminary data.</text>
</comment>
<proteinExistence type="predicted"/>